<evidence type="ECO:0000313" key="12">
    <source>
        <dbReference type="Proteomes" id="UP000054359"/>
    </source>
</evidence>
<dbReference type="InterPro" id="IPR007110">
    <property type="entry name" value="Ig-like_dom"/>
</dbReference>
<evidence type="ECO:0000256" key="3">
    <source>
        <dbReference type="ARBA" id="ARBA00022729"/>
    </source>
</evidence>
<feature type="non-terminal residue" evidence="11">
    <location>
        <position position="353"/>
    </location>
</feature>
<reference evidence="11 12" key="1">
    <citation type="submission" date="2013-11" db="EMBL/GenBank/DDBJ databases">
        <title>Genome sequencing of Stegodyphus mimosarum.</title>
        <authorList>
            <person name="Bechsgaard J."/>
        </authorList>
    </citation>
    <scope>NUCLEOTIDE SEQUENCE [LARGE SCALE GENOMIC DNA]</scope>
</reference>
<dbReference type="InterPro" id="IPR013783">
    <property type="entry name" value="Ig-like_fold"/>
</dbReference>
<comment type="subcellular location">
    <subcellularLocation>
        <location evidence="1">Cell membrane</location>
    </subcellularLocation>
</comment>
<evidence type="ECO:0000313" key="11">
    <source>
        <dbReference type="EMBL" id="KFM60731.1"/>
    </source>
</evidence>
<dbReference type="PANTHER" id="PTHR12231">
    <property type="entry name" value="CTX-RELATED TYPE I TRANSMEMBRANE PROTEIN"/>
    <property type="match status" value="1"/>
</dbReference>
<dbReference type="GO" id="GO:0005886">
    <property type="term" value="C:plasma membrane"/>
    <property type="evidence" value="ECO:0007669"/>
    <property type="project" value="UniProtKB-SubCell"/>
</dbReference>
<evidence type="ECO:0000256" key="4">
    <source>
        <dbReference type="ARBA" id="ARBA00022737"/>
    </source>
</evidence>
<keyword evidence="7" id="KW-0325">Glycoprotein</keyword>
<dbReference type="InterPro" id="IPR003599">
    <property type="entry name" value="Ig_sub"/>
</dbReference>
<evidence type="ECO:0000259" key="10">
    <source>
        <dbReference type="PROSITE" id="PS50835"/>
    </source>
</evidence>
<dbReference type="PROSITE" id="PS50835">
    <property type="entry name" value="IG_LIKE"/>
    <property type="match status" value="2"/>
</dbReference>
<dbReference type="EMBL" id="KK113664">
    <property type="protein sequence ID" value="KFM60731.1"/>
    <property type="molecule type" value="Genomic_DNA"/>
</dbReference>
<gene>
    <name evidence="11" type="ORF">X975_25893</name>
</gene>
<keyword evidence="5" id="KW-0472">Membrane</keyword>
<dbReference type="Pfam" id="PF07686">
    <property type="entry name" value="V-set"/>
    <property type="match status" value="1"/>
</dbReference>
<dbReference type="FunFam" id="2.60.40.10:FF:000328">
    <property type="entry name" value="CLUMA_CG000981, isoform A"/>
    <property type="match status" value="1"/>
</dbReference>
<dbReference type="PANTHER" id="PTHR12231:SF253">
    <property type="entry name" value="DPR-INTERACTING PROTEIN ETA, ISOFORM B-RELATED"/>
    <property type="match status" value="1"/>
</dbReference>
<organism evidence="11 12">
    <name type="scientific">Stegodyphus mimosarum</name>
    <name type="common">African social velvet spider</name>
    <dbReference type="NCBI Taxonomy" id="407821"/>
    <lineage>
        <taxon>Eukaryota</taxon>
        <taxon>Metazoa</taxon>
        <taxon>Ecdysozoa</taxon>
        <taxon>Arthropoda</taxon>
        <taxon>Chelicerata</taxon>
        <taxon>Arachnida</taxon>
        <taxon>Araneae</taxon>
        <taxon>Araneomorphae</taxon>
        <taxon>Entelegynae</taxon>
        <taxon>Eresoidea</taxon>
        <taxon>Eresidae</taxon>
        <taxon>Stegodyphus</taxon>
    </lineage>
</organism>
<keyword evidence="6" id="KW-1015">Disulfide bond</keyword>
<evidence type="ECO:0000256" key="8">
    <source>
        <dbReference type="ARBA" id="ARBA00023319"/>
    </source>
</evidence>
<dbReference type="SUPFAM" id="SSF48726">
    <property type="entry name" value="Immunoglobulin"/>
    <property type="match status" value="3"/>
</dbReference>
<dbReference type="InterPro" id="IPR003598">
    <property type="entry name" value="Ig_sub2"/>
</dbReference>
<evidence type="ECO:0000256" key="5">
    <source>
        <dbReference type="ARBA" id="ARBA00023136"/>
    </source>
</evidence>
<keyword evidence="2" id="KW-1003">Cell membrane</keyword>
<feature type="domain" description="Ig-like" evidence="10">
    <location>
        <begin position="163"/>
        <end position="254"/>
    </location>
</feature>
<sequence length="353" mass="40024">MVNNKNFLSMGAHTVEKDDRIQVTSVNSTSWYLHIKNVTQNDSGYYACQISTSPVKSQAGYLDVVEPPEFVTNMTDRNVTVMENSNVTLFCKATGNPPPVIKWKREDEQPFLVGHDLIREYESEELRLTSVSRKHMAAYLCLASNEVPPAISRRIYLDVKFGPLIWIHNQLVGAQESTNISLECHTEAHPTSENFWLRNGEPFVSKSSRYQTHIERNSYETHMKLTIRNLQPEDYGSYQCVAKNAISETEGSIKLFKTVIPTPSPPKPVTEGMPTFPTRKVITVAVTTDHRSIFNDLERRENTNAPVKQQKYGDGRVSPDGENSVLRTDANAVIYILVCLLSLWWGSSYKCCR</sequence>
<dbReference type="Pfam" id="PF13927">
    <property type="entry name" value="Ig_3"/>
    <property type="match status" value="2"/>
</dbReference>
<dbReference type="SMART" id="SM00409">
    <property type="entry name" value="IG"/>
    <property type="match status" value="3"/>
</dbReference>
<dbReference type="InterPro" id="IPR013106">
    <property type="entry name" value="Ig_V-set"/>
</dbReference>
<dbReference type="OMA" id="TSHDGAM"/>
<keyword evidence="12" id="KW-1185">Reference proteome</keyword>
<dbReference type="OrthoDB" id="10012075at2759"/>
<dbReference type="Proteomes" id="UP000054359">
    <property type="component" value="Unassembled WGS sequence"/>
</dbReference>
<keyword evidence="4" id="KW-0677">Repeat</keyword>
<evidence type="ECO:0000256" key="7">
    <source>
        <dbReference type="ARBA" id="ARBA00023180"/>
    </source>
</evidence>
<protein>
    <submittedName>
        <fullName evidence="11">Lachesin</fullName>
    </submittedName>
</protein>
<name>A0A087T6J2_STEMI</name>
<dbReference type="Gene3D" id="2.60.40.10">
    <property type="entry name" value="Immunoglobulins"/>
    <property type="match status" value="3"/>
</dbReference>
<keyword evidence="3" id="KW-0732">Signal</keyword>
<keyword evidence="8" id="KW-0393">Immunoglobulin domain</keyword>
<dbReference type="GO" id="GO:0043005">
    <property type="term" value="C:neuron projection"/>
    <property type="evidence" value="ECO:0007669"/>
    <property type="project" value="TreeGrafter"/>
</dbReference>
<evidence type="ECO:0000256" key="2">
    <source>
        <dbReference type="ARBA" id="ARBA00022475"/>
    </source>
</evidence>
<accession>A0A087T6J2</accession>
<evidence type="ECO:0000256" key="6">
    <source>
        <dbReference type="ARBA" id="ARBA00023157"/>
    </source>
</evidence>
<feature type="domain" description="Ig-like" evidence="10">
    <location>
        <begin position="68"/>
        <end position="152"/>
    </location>
</feature>
<dbReference type="InterPro" id="IPR036179">
    <property type="entry name" value="Ig-like_dom_sf"/>
</dbReference>
<feature type="region of interest" description="Disordered" evidence="9">
    <location>
        <begin position="303"/>
        <end position="322"/>
    </location>
</feature>
<dbReference type="SMART" id="SM00408">
    <property type="entry name" value="IGc2"/>
    <property type="match status" value="3"/>
</dbReference>
<dbReference type="FunFam" id="2.60.40.10:FF:000032">
    <property type="entry name" value="palladin isoform X1"/>
    <property type="match status" value="1"/>
</dbReference>
<dbReference type="AlphaFoldDB" id="A0A087T6J2"/>
<proteinExistence type="predicted"/>
<dbReference type="InterPro" id="IPR051170">
    <property type="entry name" value="Neural/epithelial_adhesion"/>
</dbReference>
<evidence type="ECO:0000256" key="9">
    <source>
        <dbReference type="SAM" id="MobiDB-lite"/>
    </source>
</evidence>
<evidence type="ECO:0000256" key="1">
    <source>
        <dbReference type="ARBA" id="ARBA00004236"/>
    </source>
</evidence>
<dbReference type="STRING" id="407821.A0A087T6J2"/>